<dbReference type="AlphaFoldDB" id="A0A9W9NHD6"/>
<dbReference type="InterPro" id="IPR047146">
    <property type="entry name" value="Cyt_P450_E_CYP52_fungi"/>
</dbReference>
<feature type="binding site" description="axial binding residue" evidence="8">
    <location>
        <position position="479"/>
    </location>
    <ligand>
        <name>heme</name>
        <dbReference type="ChEBI" id="CHEBI:30413"/>
    </ligand>
    <ligandPart>
        <name>Fe</name>
        <dbReference type="ChEBI" id="CHEBI:18248"/>
    </ligandPart>
</feature>
<keyword evidence="7" id="KW-0503">Monooxygenase</keyword>
<reference evidence="10" key="1">
    <citation type="submission" date="2022-11" db="EMBL/GenBank/DDBJ databases">
        <authorList>
            <person name="Petersen C."/>
        </authorList>
    </citation>
    <scope>NUCLEOTIDE SEQUENCE</scope>
    <source>
        <strain evidence="10">IBT 19713</strain>
    </source>
</reference>
<evidence type="ECO:0000256" key="7">
    <source>
        <dbReference type="ARBA" id="ARBA00023033"/>
    </source>
</evidence>
<accession>A0A9W9NHD6</accession>
<name>A0A9W9NHD6_9EURO</name>
<evidence type="ECO:0000256" key="5">
    <source>
        <dbReference type="ARBA" id="ARBA00023002"/>
    </source>
</evidence>
<evidence type="ECO:0000256" key="4">
    <source>
        <dbReference type="ARBA" id="ARBA00022723"/>
    </source>
</evidence>
<dbReference type="PRINTS" id="PR00385">
    <property type="entry name" value="P450"/>
</dbReference>
<dbReference type="SUPFAM" id="SSF48264">
    <property type="entry name" value="Cytochrome P450"/>
    <property type="match status" value="1"/>
</dbReference>
<dbReference type="PANTHER" id="PTHR24287:SF1">
    <property type="entry name" value="P450, PUTATIVE (EUROFUNG)-RELATED"/>
    <property type="match status" value="1"/>
</dbReference>
<evidence type="ECO:0000256" key="1">
    <source>
        <dbReference type="ARBA" id="ARBA00001971"/>
    </source>
</evidence>
<dbReference type="PRINTS" id="PR01239">
    <property type="entry name" value="EP450IICYP52"/>
</dbReference>
<keyword evidence="9" id="KW-0472">Membrane</keyword>
<dbReference type="EMBL" id="JAPQKS010000007">
    <property type="protein sequence ID" value="KAJ5220020.1"/>
    <property type="molecule type" value="Genomic_DNA"/>
</dbReference>
<dbReference type="GeneID" id="83205823"/>
<evidence type="ECO:0000256" key="9">
    <source>
        <dbReference type="SAM" id="Phobius"/>
    </source>
</evidence>
<comment type="caution">
    <text evidence="10">The sequence shown here is derived from an EMBL/GenBank/DDBJ whole genome shotgun (WGS) entry which is preliminary data.</text>
</comment>
<dbReference type="PRINTS" id="PR00464">
    <property type="entry name" value="EP450II"/>
</dbReference>
<keyword evidence="9" id="KW-0812">Transmembrane</keyword>
<protein>
    <submittedName>
        <fullName evidence="10">N-alkane-inducible cytochrome P450</fullName>
    </submittedName>
</protein>
<evidence type="ECO:0000256" key="6">
    <source>
        <dbReference type="ARBA" id="ARBA00023004"/>
    </source>
</evidence>
<evidence type="ECO:0000313" key="10">
    <source>
        <dbReference type="EMBL" id="KAJ5220020.1"/>
    </source>
</evidence>
<dbReference type="InterPro" id="IPR036396">
    <property type="entry name" value="Cyt_P450_sf"/>
</dbReference>
<dbReference type="GO" id="GO:0016712">
    <property type="term" value="F:oxidoreductase activity, acting on paired donors, with incorporation or reduction of molecular oxygen, reduced flavin or flavoprotein as one donor, and incorporation of one atom of oxygen"/>
    <property type="evidence" value="ECO:0007669"/>
    <property type="project" value="InterPro"/>
</dbReference>
<evidence type="ECO:0000256" key="8">
    <source>
        <dbReference type="PIRSR" id="PIRSR602402-1"/>
    </source>
</evidence>
<evidence type="ECO:0000313" key="11">
    <source>
        <dbReference type="Proteomes" id="UP001150941"/>
    </source>
</evidence>
<dbReference type="InterPro" id="IPR001128">
    <property type="entry name" value="Cyt_P450"/>
</dbReference>
<dbReference type="RefSeq" id="XP_058326850.1">
    <property type="nucleotide sequence ID" value="XM_058478520.1"/>
</dbReference>
<keyword evidence="6 8" id="KW-0408">Iron</keyword>
<keyword evidence="9" id="KW-1133">Transmembrane helix</keyword>
<dbReference type="Proteomes" id="UP001150941">
    <property type="component" value="Unassembled WGS sequence"/>
</dbReference>
<dbReference type="Pfam" id="PF00067">
    <property type="entry name" value="p450"/>
    <property type="match status" value="1"/>
</dbReference>
<organism evidence="10 11">
    <name type="scientific">Penicillium chermesinum</name>
    <dbReference type="NCBI Taxonomy" id="63820"/>
    <lineage>
        <taxon>Eukaryota</taxon>
        <taxon>Fungi</taxon>
        <taxon>Dikarya</taxon>
        <taxon>Ascomycota</taxon>
        <taxon>Pezizomycotina</taxon>
        <taxon>Eurotiomycetes</taxon>
        <taxon>Eurotiomycetidae</taxon>
        <taxon>Eurotiales</taxon>
        <taxon>Aspergillaceae</taxon>
        <taxon>Penicillium</taxon>
    </lineage>
</organism>
<reference evidence="10" key="2">
    <citation type="journal article" date="2023" name="IMA Fungus">
        <title>Comparative genomic study of the Penicillium genus elucidates a diverse pangenome and 15 lateral gene transfer events.</title>
        <authorList>
            <person name="Petersen C."/>
            <person name="Sorensen T."/>
            <person name="Nielsen M.R."/>
            <person name="Sondergaard T.E."/>
            <person name="Sorensen J.L."/>
            <person name="Fitzpatrick D.A."/>
            <person name="Frisvad J.C."/>
            <person name="Nielsen K.L."/>
        </authorList>
    </citation>
    <scope>NUCLEOTIDE SEQUENCE</scope>
    <source>
        <strain evidence="10">IBT 19713</strain>
    </source>
</reference>
<keyword evidence="3 8" id="KW-0349">Heme</keyword>
<evidence type="ECO:0000256" key="2">
    <source>
        <dbReference type="ARBA" id="ARBA00010617"/>
    </source>
</evidence>
<dbReference type="GO" id="GO:0043386">
    <property type="term" value="P:mycotoxin biosynthetic process"/>
    <property type="evidence" value="ECO:0007669"/>
    <property type="project" value="UniProtKB-ARBA"/>
</dbReference>
<proteinExistence type="inferred from homology"/>
<keyword evidence="4 8" id="KW-0479">Metal-binding</keyword>
<dbReference type="OrthoDB" id="1470350at2759"/>
<comment type="similarity">
    <text evidence="2">Belongs to the cytochrome P450 family.</text>
</comment>
<dbReference type="PANTHER" id="PTHR24287">
    <property type="entry name" value="P450, PUTATIVE (EUROFUNG)-RELATED"/>
    <property type="match status" value="1"/>
</dbReference>
<comment type="cofactor">
    <cofactor evidence="1 8">
        <name>heme</name>
        <dbReference type="ChEBI" id="CHEBI:30413"/>
    </cofactor>
</comment>
<feature type="transmembrane region" description="Helical" evidence="9">
    <location>
        <begin position="12"/>
        <end position="32"/>
    </location>
</feature>
<keyword evidence="5" id="KW-0560">Oxidoreductase</keyword>
<dbReference type="GO" id="GO:0005506">
    <property type="term" value="F:iron ion binding"/>
    <property type="evidence" value="ECO:0007669"/>
    <property type="project" value="InterPro"/>
</dbReference>
<sequence length="500" mass="56944">MGMTSLSQAGLSNLWVILAAVTAICLVSQRVVRYIQSMERFSLGRMKCTDNLIERRYVRENGCVPPSTTLRQGFLGLGMLRDIQKANREHRVRAQFGEWFAKYGHTWGADTGGRLFIMTVEPKNIQSILALKFKDFELGTYRNKSFYPLLGYGIFSTDGSKWEHSRAMLRPNFARNQIADIEIYERHVAALIKQIPRDGSTVDLQELFFRMSKTIDSATEFLFGESVNSLENPTSGPEQSFSSNFNIAQDGLSHRFRLGPFRFLYRNKQFAPAVQNCRDYVDRFVQKAIQYRADVDSGKISPEEAKLNDLQYIFSYELSKHTINKTELTDQLLSILLAGRDTTASLLAITFWVLARRPDVWTTLRKEILTLDGRKPDFQELKNLTYLSWVLNEVLRLYPVVPVNSRMANKDTHLPVGGGPDGKDPIFVPKGNEVFYSVSTMHRRKDIYGDDAEEFRPERWEKLRPGWAYLPFNGGPRICIWAAVCADGSGVYGCACITGV</sequence>
<gene>
    <name evidence="10" type="ORF">N7468_009224</name>
</gene>
<keyword evidence="11" id="KW-1185">Reference proteome</keyword>
<dbReference type="GO" id="GO:0020037">
    <property type="term" value="F:heme binding"/>
    <property type="evidence" value="ECO:0007669"/>
    <property type="project" value="InterPro"/>
</dbReference>
<dbReference type="InterPro" id="IPR002402">
    <property type="entry name" value="Cyt_P450_E_grp-II"/>
</dbReference>
<dbReference type="Gene3D" id="1.10.630.10">
    <property type="entry name" value="Cytochrome P450"/>
    <property type="match status" value="1"/>
</dbReference>
<dbReference type="InterPro" id="IPR002974">
    <property type="entry name" value="Cyt_P450_E_CYP52_ascomycetes"/>
</dbReference>
<dbReference type="CDD" id="cd11063">
    <property type="entry name" value="CYP52"/>
    <property type="match status" value="1"/>
</dbReference>
<evidence type="ECO:0000256" key="3">
    <source>
        <dbReference type="ARBA" id="ARBA00022617"/>
    </source>
</evidence>